<dbReference type="Proteomes" id="UP001295444">
    <property type="component" value="Chromosome 02"/>
</dbReference>
<feature type="compositionally biased region" description="Low complexity" evidence="1">
    <location>
        <begin position="108"/>
        <end position="120"/>
    </location>
</feature>
<evidence type="ECO:0000256" key="1">
    <source>
        <dbReference type="SAM" id="MobiDB-lite"/>
    </source>
</evidence>
<feature type="region of interest" description="Disordered" evidence="1">
    <location>
        <begin position="97"/>
        <end position="142"/>
    </location>
</feature>
<gene>
    <name evidence="2" type="ORF">PECUL_23A056712</name>
</gene>
<dbReference type="EMBL" id="OW240913">
    <property type="protein sequence ID" value="CAH2251733.1"/>
    <property type="molecule type" value="Genomic_DNA"/>
</dbReference>
<name>A0AAD1RHD1_PELCU</name>
<dbReference type="AlphaFoldDB" id="A0AAD1RHD1"/>
<keyword evidence="3" id="KW-1185">Reference proteome</keyword>
<accession>A0AAD1RHD1</accession>
<sequence>MLTGRMQERLWRNLASQGGRPQDWEFRVPSGKHEASGTAAYSERVRGRRPLPCLPSWTLQADIVNRLLAPFPPTPVNRWGHPGPHCRGSEMCSGWAAGRPRGLPPKMAAALNPATTAPALRGSRGEKSRHSTKRATTNHVQQ</sequence>
<reference evidence="2" key="1">
    <citation type="submission" date="2022-03" db="EMBL/GenBank/DDBJ databases">
        <authorList>
            <person name="Alioto T."/>
            <person name="Alioto T."/>
            <person name="Gomez Garrido J."/>
        </authorList>
    </citation>
    <scope>NUCLEOTIDE SEQUENCE</scope>
</reference>
<protein>
    <submittedName>
        <fullName evidence="2">Uncharacterized protein</fullName>
    </submittedName>
</protein>
<evidence type="ECO:0000313" key="2">
    <source>
        <dbReference type="EMBL" id="CAH2251733.1"/>
    </source>
</evidence>
<proteinExistence type="predicted"/>
<organism evidence="2 3">
    <name type="scientific">Pelobates cultripes</name>
    <name type="common">Western spadefoot toad</name>
    <dbReference type="NCBI Taxonomy" id="61616"/>
    <lineage>
        <taxon>Eukaryota</taxon>
        <taxon>Metazoa</taxon>
        <taxon>Chordata</taxon>
        <taxon>Craniata</taxon>
        <taxon>Vertebrata</taxon>
        <taxon>Euteleostomi</taxon>
        <taxon>Amphibia</taxon>
        <taxon>Batrachia</taxon>
        <taxon>Anura</taxon>
        <taxon>Pelobatoidea</taxon>
        <taxon>Pelobatidae</taxon>
        <taxon>Pelobates</taxon>
    </lineage>
</organism>
<evidence type="ECO:0000313" key="3">
    <source>
        <dbReference type="Proteomes" id="UP001295444"/>
    </source>
</evidence>